<dbReference type="Gene3D" id="2.30.29.30">
    <property type="entry name" value="Pleckstrin-homology domain (PH domain)/Phosphotyrosine-binding domain (PTB)"/>
    <property type="match status" value="1"/>
</dbReference>
<reference evidence="3 4" key="1">
    <citation type="submission" date="2014-09" db="EMBL/GenBank/DDBJ databases">
        <authorList>
            <person name="Ellenberger Sabrina"/>
        </authorList>
    </citation>
    <scope>NUCLEOTIDE SEQUENCE [LARGE SCALE GENOMIC DNA]</scope>
    <source>
        <strain evidence="3 4">CBS 412.66</strain>
    </source>
</reference>
<dbReference type="Gene3D" id="1.10.150.50">
    <property type="entry name" value="Transcription Factor, Ets-1"/>
    <property type="match status" value="1"/>
</dbReference>
<dbReference type="STRING" id="35722.A0A0B7NPH7"/>
<evidence type="ECO:0000313" key="4">
    <source>
        <dbReference type="Proteomes" id="UP000054107"/>
    </source>
</evidence>
<accession>A0A0B7NPH7</accession>
<protein>
    <recommendedName>
        <fullName evidence="2">PH domain-containing protein</fullName>
    </recommendedName>
</protein>
<dbReference type="EMBL" id="LN733372">
    <property type="protein sequence ID" value="CEP16854.1"/>
    <property type="molecule type" value="Genomic_DNA"/>
</dbReference>
<dbReference type="InterPro" id="IPR013761">
    <property type="entry name" value="SAM/pointed_sf"/>
</dbReference>
<feature type="domain" description="PH" evidence="2">
    <location>
        <begin position="239"/>
        <end position="365"/>
    </location>
</feature>
<dbReference type="PANTHER" id="PTHR37283:SF1">
    <property type="entry name" value="PH DOMAIN-CONTAINING PROTEIN YHR131C"/>
    <property type="match status" value="1"/>
</dbReference>
<feature type="compositionally biased region" description="Polar residues" evidence="1">
    <location>
        <begin position="386"/>
        <end position="397"/>
    </location>
</feature>
<dbReference type="SUPFAM" id="SSF50729">
    <property type="entry name" value="PH domain-like"/>
    <property type="match status" value="1"/>
</dbReference>
<feature type="compositionally biased region" description="Basic and acidic residues" evidence="1">
    <location>
        <begin position="404"/>
        <end position="420"/>
    </location>
</feature>
<dbReference type="PROSITE" id="PS50003">
    <property type="entry name" value="PH_DOMAIN"/>
    <property type="match status" value="1"/>
</dbReference>
<dbReference type="SMART" id="SM00233">
    <property type="entry name" value="PH"/>
    <property type="match status" value="1"/>
</dbReference>
<organism evidence="3 4">
    <name type="scientific">Parasitella parasitica</name>
    <dbReference type="NCBI Taxonomy" id="35722"/>
    <lineage>
        <taxon>Eukaryota</taxon>
        <taxon>Fungi</taxon>
        <taxon>Fungi incertae sedis</taxon>
        <taxon>Mucoromycota</taxon>
        <taxon>Mucoromycotina</taxon>
        <taxon>Mucoromycetes</taxon>
        <taxon>Mucorales</taxon>
        <taxon>Mucorineae</taxon>
        <taxon>Mucoraceae</taxon>
        <taxon>Parasitella</taxon>
    </lineage>
</organism>
<dbReference type="OrthoDB" id="5865767at2759"/>
<gene>
    <name evidence="3" type="primary">PARPA_11133.1 scaffold 42800</name>
</gene>
<feature type="region of interest" description="Disordered" evidence="1">
    <location>
        <begin position="386"/>
        <end position="420"/>
    </location>
</feature>
<dbReference type="Proteomes" id="UP000054107">
    <property type="component" value="Unassembled WGS sequence"/>
</dbReference>
<dbReference type="AlphaFoldDB" id="A0A0B7NPH7"/>
<evidence type="ECO:0000313" key="3">
    <source>
        <dbReference type="EMBL" id="CEP16854.1"/>
    </source>
</evidence>
<dbReference type="Pfam" id="PF15410">
    <property type="entry name" value="PH_9"/>
    <property type="match status" value="1"/>
</dbReference>
<dbReference type="PANTHER" id="PTHR37283">
    <property type="entry name" value="PH DOMAIN-CONTAINING PROTEIN YHR131C"/>
    <property type="match status" value="1"/>
</dbReference>
<proteinExistence type="predicted"/>
<evidence type="ECO:0000259" key="2">
    <source>
        <dbReference type="PROSITE" id="PS50003"/>
    </source>
</evidence>
<dbReference type="InterPro" id="IPR001849">
    <property type="entry name" value="PH_domain"/>
</dbReference>
<dbReference type="InterPro" id="IPR011993">
    <property type="entry name" value="PH-like_dom_sf"/>
</dbReference>
<name>A0A0B7NPH7_9FUNG</name>
<keyword evidence="4" id="KW-1185">Reference proteome</keyword>
<evidence type="ECO:0000256" key="1">
    <source>
        <dbReference type="SAM" id="MobiDB-lite"/>
    </source>
</evidence>
<dbReference type="InterPro" id="IPR041681">
    <property type="entry name" value="PH_9"/>
</dbReference>
<sequence>MLKQLRSPIIIVQDSSYGNISTTTNDILNQVELLRYSSNLKGVDLDQFMQMTDEEDFKLFGIRKQRDCQKLSKIAQSIRRSSLTSSLSSFSQQSEDDFNAFEVDANHSPIFNPTQETQNDEIPYYALNKNEDSMDDTNIVEEVLQKIRSISAKPSNIHNKEEQSWPNSIREPVQKRIWFAADPPKCDNSRRSSLSSLNFPAYCDYIMDKRRRNSYANDNSDLPKRSMEDGEVLPGYSCSVQKMGKASAKIEFDFPGVRPKRRPWRDIYMELNGTILKIYEAKNTSPSLGGYRYLPTMAPYYQQSSSYTPLTNLSLSNAKVQAATDYTKKQNVFRIITENGPQILFHVQTSAALLLWTEKISAGINIAVDLEYRHMPKFNTTVAFEDSNNNNSSSATHRSYRACAQEERQRRDLRSDDILL</sequence>